<proteinExistence type="predicted"/>
<organism evidence="1 2">
    <name type="scientific">Antarcticirhabdus aurantiaca</name>
    <dbReference type="NCBI Taxonomy" id="2606717"/>
    <lineage>
        <taxon>Bacteria</taxon>
        <taxon>Pseudomonadati</taxon>
        <taxon>Pseudomonadota</taxon>
        <taxon>Alphaproteobacteria</taxon>
        <taxon>Hyphomicrobiales</taxon>
        <taxon>Aurantimonadaceae</taxon>
        <taxon>Antarcticirhabdus</taxon>
    </lineage>
</organism>
<keyword evidence="2" id="KW-1185">Reference proteome</keyword>
<protein>
    <submittedName>
        <fullName evidence="1">Uncharacterized protein</fullName>
    </submittedName>
</protein>
<evidence type="ECO:0000313" key="2">
    <source>
        <dbReference type="Proteomes" id="UP001163223"/>
    </source>
</evidence>
<dbReference type="Proteomes" id="UP001163223">
    <property type="component" value="Chromosome"/>
</dbReference>
<dbReference type="EMBL" id="CP113520">
    <property type="protein sequence ID" value="WAJ29418.1"/>
    <property type="molecule type" value="Genomic_DNA"/>
</dbReference>
<sequence length="158" mass="17054">MLEKIETAAELRDAVNAAAAAGHIDVRIKTGALREALKIADTIRDWEIHAAVTASLRSDENPEVVFTLGGGMIASQIHVPVDGSYSIGDELWRVAGDLSDLHGGKVWVTPAPNSAYGYGILTAYRMPAGEYGAGDWALVERFGVEHGKYQQSRDRVAY</sequence>
<reference evidence="1" key="1">
    <citation type="submission" date="2022-11" db="EMBL/GenBank/DDBJ databases">
        <title>beta-Carotene-producing bacterium, Jeongeuplla avenae sp. nov., alleviates the salt stress of Arabidopsis seedlings.</title>
        <authorList>
            <person name="Jiang L."/>
            <person name="Lee J."/>
        </authorList>
    </citation>
    <scope>NUCLEOTIDE SEQUENCE</scope>
    <source>
        <strain evidence="1">DY_R2A_6</strain>
    </source>
</reference>
<evidence type="ECO:0000313" key="1">
    <source>
        <dbReference type="EMBL" id="WAJ29418.1"/>
    </source>
</evidence>
<accession>A0ACD4NRT8</accession>
<gene>
    <name evidence="1" type="ORF">OXU80_04045</name>
</gene>
<name>A0ACD4NRT8_9HYPH</name>